<dbReference type="AlphaFoldDB" id="A0A4V2YGW3"/>
<reference evidence="1 2" key="1">
    <citation type="submission" date="2019-03" db="EMBL/GenBank/DDBJ databases">
        <title>Draft genome sequences of novel Actinobacteria.</title>
        <authorList>
            <person name="Sahin N."/>
            <person name="Ay H."/>
            <person name="Saygin H."/>
        </authorList>
    </citation>
    <scope>NUCLEOTIDE SEQUENCE [LARGE SCALE GENOMIC DNA]</scope>
    <source>
        <strain evidence="1 2">CH32</strain>
    </source>
</reference>
<gene>
    <name evidence="1" type="ORF">E1286_46840</name>
</gene>
<dbReference type="Gene3D" id="1.10.357.10">
    <property type="entry name" value="Tetracycline Repressor, domain 2"/>
    <property type="match status" value="1"/>
</dbReference>
<dbReference type="Proteomes" id="UP000295302">
    <property type="component" value="Unassembled WGS sequence"/>
</dbReference>
<keyword evidence="2" id="KW-1185">Reference proteome</keyword>
<dbReference type="InterPro" id="IPR036271">
    <property type="entry name" value="Tet_transcr_reg_TetR-rel_C_sf"/>
</dbReference>
<comment type="caution">
    <text evidence="1">The sequence shown here is derived from an EMBL/GenBank/DDBJ whole genome shotgun (WGS) entry which is preliminary data.</text>
</comment>
<sequence length="186" mass="20455">MATSHVDPHRRSQDARRRILEMALSLRNDRAGGSLDHYLALLQDRMPLWLSILHDLSHRAGKGDVADNLLQVARAGIDYYLAVQGAAQPAFTSPRVTVRFRDALREAGLGPETEVAPVAAYLEAERRLGRVRPDVDPEASARLLLAGCFHRAHLEMFAGASDGPERDAGARGIVRELRLEPILNPA</sequence>
<dbReference type="EMBL" id="SMKQ01000400">
    <property type="protein sequence ID" value="TDD28687.1"/>
    <property type="molecule type" value="Genomic_DNA"/>
</dbReference>
<evidence type="ECO:0008006" key="3">
    <source>
        <dbReference type="Google" id="ProtNLM"/>
    </source>
</evidence>
<dbReference type="RefSeq" id="WP_132623816.1">
    <property type="nucleotide sequence ID" value="NZ_SMKQ01000400.1"/>
</dbReference>
<dbReference type="OrthoDB" id="3472897at2"/>
<proteinExistence type="predicted"/>
<name>A0A4V2YGW3_9ACTN</name>
<accession>A0A4V2YGW3</accession>
<dbReference type="SUPFAM" id="SSF48498">
    <property type="entry name" value="Tetracyclin repressor-like, C-terminal domain"/>
    <property type="match status" value="1"/>
</dbReference>
<evidence type="ECO:0000313" key="1">
    <source>
        <dbReference type="EMBL" id="TDD28687.1"/>
    </source>
</evidence>
<organism evidence="1 2">
    <name type="scientific">Nonomuraea terrae</name>
    <dbReference type="NCBI Taxonomy" id="2530383"/>
    <lineage>
        <taxon>Bacteria</taxon>
        <taxon>Bacillati</taxon>
        <taxon>Actinomycetota</taxon>
        <taxon>Actinomycetes</taxon>
        <taxon>Streptosporangiales</taxon>
        <taxon>Streptosporangiaceae</taxon>
        <taxon>Nonomuraea</taxon>
    </lineage>
</organism>
<evidence type="ECO:0000313" key="2">
    <source>
        <dbReference type="Proteomes" id="UP000295302"/>
    </source>
</evidence>
<protein>
    <recommendedName>
        <fullName evidence="3">TetR/AcrR family transcriptional regulator</fullName>
    </recommendedName>
</protein>